<proteinExistence type="inferred from homology"/>
<feature type="binding site" evidence="7">
    <location>
        <position position="66"/>
    </location>
    <ligand>
        <name>5-hydroxyisourate</name>
        <dbReference type="ChEBI" id="CHEBI:18072"/>
    </ligand>
</feature>
<feature type="binding site" evidence="7">
    <location>
        <position position="226"/>
    </location>
    <ligand>
        <name>5-hydroxyisourate</name>
        <dbReference type="ChEBI" id="CHEBI:18072"/>
    </ligand>
</feature>
<comment type="function">
    <text evidence="5 8">Catalyzes the oxidation of uric acid to 5-hydroxyisourate, which is further processed to form (S)-allantoin.</text>
</comment>
<feature type="binding site" evidence="7">
    <location>
        <position position="183"/>
    </location>
    <ligand>
        <name>5-hydroxyisourate</name>
        <dbReference type="ChEBI" id="CHEBI:18072"/>
    </ligand>
</feature>
<evidence type="ECO:0000256" key="7">
    <source>
        <dbReference type="PIRSR" id="PIRSR000241-2"/>
    </source>
</evidence>
<dbReference type="SUPFAM" id="SSF55620">
    <property type="entry name" value="Tetrahydrobiopterin biosynthesis enzymes-like"/>
    <property type="match status" value="2"/>
</dbReference>
<keyword evidence="10" id="KW-1185">Reference proteome</keyword>
<evidence type="ECO:0000256" key="2">
    <source>
        <dbReference type="ARBA" id="ARBA00009760"/>
    </source>
</evidence>
<reference evidence="10" key="1">
    <citation type="submission" date="2012-03" db="EMBL/GenBank/DDBJ databases">
        <title>Complete sequence of chromosome of Deinococcus peraridilitoris DSM 19664.</title>
        <authorList>
            <person name="Lucas S."/>
            <person name="Copeland A."/>
            <person name="Lapidus A."/>
            <person name="Glavina del Rio T."/>
            <person name="Dalin E."/>
            <person name="Tice H."/>
            <person name="Bruce D."/>
            <person name="Goodwin L."/>
            <person name="Pitluck S."/>
            <person name="Peters L."/>
            <person name="Mikhailova N."/>
            <person name="Lu M."/>
            <person name="Kyrpides N."/>
            <person name="Mavromatis K."/>
            <person name="Ivanova N."/>
            <person name="Brettin T."/>
            <person name="Detter J.C."/>
            <person name="Han C."/>
            <person name="Larimer F."/>
            <person name="Land M."/>
            <person name="Hauser L."/>
            <person name="Markowitz V."/>
            <person name="Cheng J.-F."/>
            <person name="Hugenholtz P."/>
            <person name="Woyke T."/>
            <person name="Wu D."/>
            <person name="Pukall R."/>
            <person name="Steenblock K."/>
            <person name="Brambilla E."/>
            <person name="Klenk H.-P."/>
            <person name="Eisen J.A."/>
        </authorList>
    </citation>
    <scope>NUCLEOTIDE SEQUENCE [LARGE SCALE GENOMIC DNA]</scope>
    <source>
        <strain evidence="10">DSM 19664 / LMG 22246 / CIP 109416 / KR-200</strain>
    </source>
</reference>
<evidence type="ECO:0000256" key="3">
    <source>
        <dbReference type="ARBA" id="ARBA00022631"/>
    </source>
</evidence>
<dbReference type="HOGENOM" id="CLU_048151_1_0_0"/>
<feature type="binding site" evidence="7">
    <location>
        <position position="252"/>
    </location>
    <ligand>
        <name>O2</name>
        <dbReference type="ChEBI" id="CHEBI:15379"/>
    </ligand>
</feature>
<feature type="binding site" evidence="7">
    <location>
        <position position="225"/>
    </location>
    <ligand>
        <name>5-hydroxyisourate</name>
        <dbReference type="ChEBI" id="CHEBI:18072"/>
    </ligand>
</feature>
<feature type="binding site" evidence="7">
    <location>
        <position position="67"/>
    </location>
    <ligand>
        <name>5-hydroxyisourate</name>
        <dbReference type="ChEBI" id="CHEBI:18072"/>
    </ligand>
</feature>
<comment type="catalytic activity">
    <reaction evidence="5 8">
        <text>urate + O2 + H2O = 5-hydroxyisourate + H2O2</text>
        <dbReference type="Rhea" id="RHEA:21368"/>
        <dbReference type="ChEBI" id="CHEBI:15377"/>
        <dbReference type="ChEBI" id="CHEBI:15379"/>
        <dbReference type="ChEBI" id="CHEBI:16240"/>
        <dbReference type="ChEBI" id="CHEBI:17775"/>
        <dbReference type="ChEBI" id="CHEBI:18072"/>
        <dbReference type="EC" id="1.7.3.3"/>
    </reaction>
</comment>
<dbReference type="GO" id="GO:0019628">
    <property type="term" value="P:urate catabolic process"/>
    <property type="evidence" value="ECO:0007669"/>
    <property type="project" value="UniProtKB-UniPathway"/>
</dbReference>
<dbReference type="KEGG" id="dpd:Deipe_0078"/>
<dbReference type="AlphaFoldDB" id="K9ZVW7"/>
<feature type="binding site" evidence="7">
    <location>
        <position position="66"/>
    </location>
    <ligand>
        <name>urate</name>
        <dbReference type="ChEBI" id="CHEBI:17775"/>
    </ligand>
</feature>
<accession>K9ZVW7</accession>
<evidence type="ECO:0000256" key="1">
    <source>
        <dbReference type="ARBA" id="ARBA00004831"/>
    </source>
</evidence>
<feature type="binding site" evidence="7">
    <location>
        <position position="226"/>
    </location>
    <ligand>
        <name>urate</name>
        <dbReference type="ChEBI" id="CHEBI:17775"/>
    </ligand>
</feature>
<feature type="active site" description="Charge relay system" evidence="6">
    <location>
        <position position="66"/>
    </location>
</feature>
<feature type="binding site" evidence="7">
    <location>
        <position position="183"/>
    </location>
    <ligand>
        <name>urate</name>
        <dbReference type="ChEBI" id="CHEBI:17775"/>
    </ligand>
</feature>
<dbReference type="PATRIC" id="fig|937777.3.peg.83"/>
<feature type="active site" description="Charge relay system" evidence="6">
    <location>
        <position position="21"/>
    </location>
</feature>
<comment type="similarity">
    <text evidence="2 5 8">Belongs to the uricase family.</text>
</comment>
<feature type="active site" description="Charge relay system" evidence="6">
    <location>
        <position position="254"/>
    </location>
</feature>
<dbReference type="Proteomes" id="UP000010467">
    <property type="component" value="Chromosome"/>
</dbReference>
<evidence type="ECO:0000256" key="4">
    <source>
        <dbReference type="ARBA" id="ARBA00023002"/>
    </source>
</evidence>
<protein>
    <recommendedName>
        <fullName evidence="5 8">Uricase</fullName>
        <ecNumber evidence="5 8">1.7.3.3</ecNumber>
    </recommendedName>
    <alternativeName>
        <fullName evidence="5">Urate oxidase</fullName>
    </alternativeName>
</protein>
<dbReference type="EC" id="1.7.3.3" evidence="5 8"/>
<evidence type="ECO:0000313" key="9">
    <source>
        <dbReference type="EMBL" id="AFZ65686.1"/>
    </source>
</evidence>
<dbReference type="eggNOG" id="COG3648">
    <property type="taxonomic scope" value="Bacteria"/>
</dbReference>
<feature type="binding site" evidence="7">
    <location>
        <position position="225"/>
    </location>
    <ligand>
        <name>urate</name>
        <dbReference type="ChEBI" id="CHEBI:17775"/>
    </ligand>
</feature>
<dbReference type="STRING" id="937777.Deipe_0078"/>
<dbReference type="NCBIfam" id="TIGR03383">
    <property type="entry name" value="urate_oxi"/>
    <property type="match status" value="1"/>
</dbReference>
<dbReference type="InterPro" id="IPR002042">
    <property type="entry name" value="Uricase"/>
</dbReference>
<keyword evidence="4 5" id="KW-0560">Oxidoreductase</keyword>
<dbReference type="Pfam" id="PF01014">
    <property type="entry name" value="Uricase"/>
    <property type="match status" value="2"/>
</dbReference>
<dbReference type="PRINTS" id="PR00093">
    <property type="entry name" value="URICASE"/>
</dbReference>
<evidence type="ECO:0000256" key="8">
    <source>
        <dbReference type="RuleBase" id="RU004455"/>
    </source>
</evidence>
<dbReference type="OrthoDB" id="9809009at2"/>
<dbReference type="GO" id="GO:0006144">
    <property type="term" value="P:purine nucleobase metabolic process"/>
    <property type="evidence" value="ECO:0007669"/>
    <property type="project" value="UniProtKB-KW"/>
</dbReference>
<dbReference type="RefSeq" id="WP_015233997.1">
    <property type="nucleotide sequence ID" value="NC_019793.1"/>
</dbReference>
<feature type="binding site" evidence="7">
    <location>
        <position position="252"/>
    </location>
    <ligand>
        <name>urate</name>
        <dbReference type="ChEBI" id="CHEBI:17775"/>
    </ligand>
</feature>
<feature type="binding site" evidence="7">
    <location>
        <position position="252"/>
    </location>
    <ligand>
        <name>5-hydroxyisourate</name>
        <dbReference type="ChEBI" id="CHEBI:18072"/>
    </ligand>
</feature>
<dbReference type="Gene3D" id="3.10.270.10">
    <property type="entry name" value="Urate Oxidase"/>
    <property type="match status" value="1"/>
</dbReference>
<organism evidence="9 10">
    <name type="scientific">Deinococcus peraridilitoris (strain DSM 19664 / LMG 22246 / CIP 109416 / KR-200)</name>
    <dbReference type="NCBI Taxonomy" id="937777"/>
    <lineage>
        <taxon>Bacteria</taxon>
        <taxon>Thermotogati</taxon>
        <taxon>Deinococcota</taxon>
        <taxon>Deinococci</taxon>
        <taxon>Deinococcales</taxon>
        <taxon>Deinococcaceae</taxon>
        <taxon>Deinococcus</taxon>
    </lineage>
</organism>
<keyword evidence="3 5" id="KW-0659">Purine metabolism</keyword>
<evidence type="ECO:0000256" key="5">
    <source>
        <dbReference type="PIRNR" id="PIRNR000241"/>
    </source>
</evidence>
<gene>
    <name evidence="9" type="ordered locus">Deipe_0078</name>
</gene>
<dbReference type="EMBL" id="CP003382">
    <property type="protein sequence ID" value="AFZ65686.1"/>
    <property type="molecule type" value="Genomic_DNA"/>
</dbReference>
<dbReference type="PIRSF" id="PIRSF000241">
    <property type="entry name" value="Urate_oxidase"/>
    <property type="match status" value="1"/>
</dbReference>
<dbReference type="GO" id="GO:0004846">
    <property type="term" value="F:urate oxidase activity"/>
    <property type="evidence" value="ECO:0007669"/>
    <property type="project" value="UniProtKB-EC"/>
</dbReference>
<evidence type="ECO:0000313" key="10">
    <source>
        <dbReference type="Proteomes" id="UP000010467"/>
    </source>
</evidence>
<dbReference type="PANTHER" id="PTHR42874">
    <property type="entry name" value="URICASE"/>
    <property type="match status" value="1"/>
</dbReference>
<evidence type="ECO:0000256" key="6">
    <source>
        <dbReference type="PIRSR" id="PIRSR000241-1"/>
    </source>
</evidence>
<dbReference type="UniPathway" id="UPA00394">
    <property type="reaction ID" value="UER00650"/>
</dbReference>
<comment type="pathway">
    <text evidence="1 5">Purine metabolism; urate degradation; (S)-allantoin from urate: step 1/3.</text>
</comment>
<sequence>MTESSTGVRTRIVLGQNNYGKSDVRLFKVFREGERHDIRDVRVDVALTGDFEAAHTRGDNSALLATDTMRNTVYALAKEQLTGSVEEFGKRLVRHFVKAGPTVASARITFTQHCWERIKVQGQEHGHAFSRQVPKHTAVVEGDGRQFKVTSGIDELYVLKTTRSGWEGFLREQFTALPETNDRIMATVVTARWEYNTDELDYDAVWSEVYQQILETFTDHYSPSVQFTLHQMGQAVLTRCPVIERIHFSFPNKHHVPYNLERFGIQNDNEIFHVDPEPYGLIEGWVERAR</sequence>
<name>K9ZVW7_DEIPD</name>
<feature type="binding site" evidence="7">
    <location>
        <position position="67"/>
    </location>
    <ligand>
        <name>urate</name>
        <dbReference type="ChEBI" id="CHEBI:17775"/>
    </ligand>
</feature>
<feature type="binding site" evidence="7">
    <location>
        <position position="66"/>
    </location>
    <ligand>
        <name>O2</name>
        <dbReference type="ChEBI" id="CHEBI:15379"/>
    </ligand>
</feature>
<dbReference type="PANTHER" id="PTHR42874:SF1">
    <property type="entry name" value="URICASE"/>
    <property type="match status" value="1"/>
</dbReference>